<dbReference type="Pfam" id="PF00698">
    <property type="entry name" value="Acyl_transf_1"/>
    <property type="match status" value="1"/>
</dbReference>
<proteinExistence type="inferred from homology"/>
<dbReference type="PANTHER" id="PTHR43775">
    <property type="entry name" value="FATTY ACID SYNTHASE"/>
    <property type="match status" value="1"/>
</dbReference>
<dbReference type="Pfam" id="PF00550">
    <property type="entry name" value="PP-binding"/>
    <property type="match status" value="2"/>
</dbReference>
<evidence type="ECO:0000259" key="8">
    <source>
        <dbReference type="PROSITE" id="PS50075"/>
    </source>
</evidence>
<dbReference type="SUPFAM" id="SSF47336">
    <property type="entry name" value="ACP-like"/>
    <property type="match status" value="2"/>
</dbReference>
<dbReference type="FunFam" id="3.40.47.10:FF:000019">
    <property type="entry name" value="Polyketide synthase type I"/>
    <property type="match status" value="1"/>
</dbReference>
<dbReference type="NCBIfam" id="TIGR01733">
    <property type="entry name" value="AA-adenyl-dom"/>
    <property type="match status" value="1"/>
</dbReference>
<dbReference type="SUPFAM" id="SSF56801">
    <property type="entry name" value="Acetyl-CoA synthetase-like"/>
    <property type="match status" value="1"/>
</dbReference>
<dbReference type="PROSITE" id="PS52004">
    <property type="entry name" value="KS3_2"/>
    <property type="match status" value="1"/>
</dbReference>
<evidence type="ECO:0000313" key="11">
    <source>
        <dbReference type="Proteomes" id="UP000800096"/>
    </source>
</evidence>
<evidence type="ECO:0000256" key="1">
    <source>
        <dbReference type="ARBA" id="ARBA00022450"/>
    </source>
</evidence>
<dbReference type="SMART" id="SM00823">
    <property type="entry name" value="PKS_PP"/>
    <property type="match status" value="2"/>
</dbReference>
<dbReference type="InterPro" id="IPR016036">
    <property type="entry name" value="Malonyl_transacylase_ACP-bd"/>
</dbReference>
<dbReference type="InterPro" id="IPR020806">
    <property type="entry name" value="PKS_PP-bd"/>
</dbReference>
<feature type="domain" description="Ketosynthase family 3 (KS3)" evidence="9">
    <location>
        <begin position="624"/>
        <end position="1052"/>
    </location>
</feature>
<feature type="domain" description="Carrier" evidence="8">
    <location>
        <begin position="532"/>
        <end position="607"/>
    </location>
</feature>
<dbReference type="InterPro" id="IPR013120">
    <property type="entry name" value="FAR_NAD-bd"/>
</dbReference>
<dbReference type="SMART" id="SM00825">
    <property type="entry name" value="PKS_KS"/>
    <property type="match status" value="1"/>
</dbReference>
<dbReference type="GO" id="GO:0044550">
    <property type="term" value="P:secondary metabolite biosynthetic process"/>
    <property type="evidence" value="ECO:0007669"/>
    <property type="project" value="UniProtKB-ARBA"/>
</dbReference>
<dbReference type="Gene3D" id="3.40.47.10">
    <property type="match status" value="1"/>
</dbReference>
<dbReference type="InterPro" id="IPR057326">
    <property type="entry name" value="KR_dom"/>
</dbReference>
<dbReference type="CDD" id="cd08956">
    <property type="entry name" value="KR_3_FAS_SDR_x"/>
    <property type="match status" value="1"/>
</dbReference>
<dbReference type="InterPro" id="IPR025110">
    <property type="entry name" value="AMP-bd_C"/>
</dbReference>
<evidence type="ECO:0000256" key="3">
    <source>
        <dbReference type="ARBA" id="ARBA00022598"/>
    </source>
</evidence>
<evidence type="ECO:0000256" key="6">
    <source>
        <dbReference type="ARBA" id="ARBA00029454"/>
    </source>
</evidence>
<dbReference type="SUPFAM" id="SSF53901">
    <property type="entry name" value="Thiolase-like"/>
    <property type="match status" value="1"/>
</dbReference>
<dbReference type="InterPro" id="IPR032821">
    <property type="entry name" value="PKS_assoc"/>
</dbReference>
<dbReference type="OrthoDB" id="5334845at2759"/>
<dbReference type="SMART" id="SM00822">
    <property type="entry name" value="PKS_KR"/>
    <property type="match status" value="1"/>
</dbReference>
<dbReference type="NCBIfam" id="TIGR01746">
    <property type="entry name" value="Thioester-redct"/>
    <property type="match status" value="1"/>
</dbReference>
<dbReference type="InterPro" id="IPR016039">
    <property type="entry name" value="Thiolase-like"/>
</dbReference>
<dbReference type="Gene3D" id="3.30.70.3290">
    <property type="match status" value="1"/>
</dbReference>
<dbReference type="InterPro" id="IPR036736">
    <property type="entry name" value="ACP-like_sf"/>
</dbReference>
<dbReference type="PROSITE" id="PS50075">
    <property type="entry name" value="CARRIER"/>
    <property type="match status" value="2"/>
</dbReference>
<dbReference type="Pfam" id="PF00109">
    <property type="entry name" value="ketoacyl-synt"/>
    <property type="match status" value="1"/>
</dbReference>
<dbReference type="Gene3D" id="2.30.38.10">
    <property type="entry name" value="Luciferase, Domain 3"/>
    <property type="match status" value="1"/>
</dbReference>
<dbReference type="SMART" id="SM01294">
    <property type="entry name" value="PKS_PP_betabranch"/>
    <property type="match status" value="1"/>
</dbReference>
<gene>
    <name evidence="10" type="ORF">BDU57DRAFT_510094</name>
</gene>
<dbReference type="InterPro" id="IPR010080">
    <property type="entry name" value="Thioester_reductase-like_dom"/>
</dbReference>
<evidence type="ECO:0000256" key="2">
    <source>
        <dbReference type="ARBA" id="ARBA00022553"/>
    </source>
</evidence>
<dbReference type="InterPro" id="IPR016035">
    <property type="entry name" value="Acyl_Trfase/lysoPLipase"/>
</dbReference>
<feature type="domain" description="Carrier" evidence="8">
    <location>
        <begin position="2019"/>
        <end position="2094"/>
    </location>
</feature>
<evidence type="ECO:0000259" key="9">
    <source>
        <dbReference type="PROSITE" id="PS52004"/>
    </source>
</evidence>
<name>A0A6A5R2G3_AMPQU</name>
<accession>A0A6A5R2G3</accession>
<dbReference type="InterPro" id="IPR045851">
    <property type="entry name" value="AMP-bd_C_sf"/>
</dbReference>
<dbReference type="Pfam" id="PF00501">
    <property type="entry name" value="AMP-binding"/>
    <property type="match status" value="1"/>
</dbReference>
<dbReference type="GO" id="GO:0016874">
    <property type="term" value="F:ligase activity"/>
    <property type="evidence" value="ECO:0007669"/>
    <property type="project" value="UniProtKB-KW"/>
</dbReference>
<evidence type="ECO:0000256" key="5">
    <source>
        <dbReference type="ARBA" id="ARBA00023268"/>
    </source>
</evidence>
<keyword evidence="4" id="KW-0808">Transferase</keyword>
<reference evidence="10" key="1">
    <citation type="journal article" date="2020" name="Stud. Mycol.">
        <title>101 Dothideomycetes genomes: a test case for predicting lifestyles and emergence of pathogens.</title>
        <authorList>
            <person name="Haridas S."/>
            <person name="Albert R."/>
            <person name="Binder M."/>
            <person name="Bloem J."/>
            <person name="Labutti K."/>
            <person name="Salamov A."/>
            <person name="Andreopoulos B."/>
            <person name="Baker S."/>
            <person name="Barry K."/>
            <person name="Bills G."/>
            <person name="Bluhm B."/>
            <person name="Cannon C."/>
            <person name="Castanera R."/>
            <person name="Culley D."/>
            <person name="Daum C."/>
            <person name="Ezra D."/>
            <person name="Gonzalez J."/>
            <person name="Henrissat B."/>
            <person name="Kuo A."/>
            <person name="Liang C."/>
            <person name="Lipzen A."/>
            <person name="Lutzoni F."/>
            <person name="Magnuson J."/>
            <person name="Mondo S."/>
            <person name="Nolan M."/>
            <person name="Ohm R."/>
            <person name="Pangilinan J."/>
            <person name="Park H.-J."/>
            <person name="Ramirez L."/>
            <person name="Alfaro M."/>
            <person name="Sun H."/>
            <person name="Tritt A."/>
            <person name="Yoshinaga Y."/>
            <person name="Zwiers L.-H."/>
            <person name="Turgeon B."/>
            <person name="Goodwin S."/>
            <person name="Spatafora J."/>
            <person name="Crous P."/>
            <person name="Grigoriev I."/>
        </authorList>
    </citation>
    <scope>NUCLEOTIDE SEQUENCE</scope>
    <source>
        <strain evidence="10">HMLAC05119</strain>
    </source>
</reference>
<dbReference type="GO" id="GO:0006633">
    <property type="term" value="P:fatty acid biosynthetic process"/>
    <property type="evidence" value="ECO:0007669"/>
    <property type="project" value="TreeGrafter"/>
</dbReference>
<keyword evidence="2" id="KW-0597">Phosphoprotein</keyword>
<dbReference type="GO" id="GO:0004312">
    <property type="term" value="F:fatty acid synthase activity"/>
    <property type="evidence" value="ECO:0007669"/>
    <property type="project" value="TreeGrafter"/>
</dbReference>
<keyword evidence="5" id="KW-0511">Multifunctional enzyme</keyword>
<protein>
    <submittedName>
        <fullName evidence="10">Nonribosomal peptide synthetase 7</fullName>
    </submittedName>
</protein>
<dbReference type="SMART" id="SM00827">
    <property type="entry name" value="PKS_AT"/>
    <property type="match status" value="1"/>
</dbReference>
<organism evidence="10 11">
    <name type="scientific">Ampelomyces quisqualis</name>
    <name type="common">Powdery mildew agent</name>
    <dbReference type="NCBI Taxonomy" id="50730"/>
    <lineage>
        <taxon>Eukaryota</taxon>
        <taxon>Fungi</taxon>
        <taxon>Dikarya</taxon>
        <taxon>Ascomycota</taxon>
        <taxon>Pezizomycotina</taxon>
        <taxon>Dothideomycetes</taxon>
        <taxon>Pleosporomycetidae</taxon>
        <taxon>Pleosporales</taxon>
        <taxon>Pleosporineae</taxon>
        <taxon>Phaeosphaeriaceae</taxon>
        <taxon>Ampelomyces</taxon>
    </lineage>
</organism>
<dbReference type="Pfam" id="PF07993">
    <property type="entry name" value="NAD_binding_4"/>
    <property type="match status" value="1"/>
</dbReference>
<dbReference type="GO" id="GO:0031177">
    <property type="term" value="F:phosphopantetheine binding"/>
    <property type="evidence" value="ECO:0007669"/>
    <property type="project" value="InterPro"/>
</dbReference>
<dbReference type="Gene3D" id="3.40.366.10">
    <property type="entry name" value="Malonyl-Coenzyme A Acyl Carrier Protein, domain 2"/>
    <property type="match status" value="1"/>
</dbReference>
<dbReference type="CDD" id="cd05930">
    <property type="entry name" value="A_NRPS"/>
    <property type="match status" value="1"/>
</dbReference>
<evidence type="ECO:0000256" key="4">
    <source>
        <dbReference type="ARBA" id="ARBA00022679"/>
    </source>
</evidence>
<dbReference type="InterPro" id="IPR014031">
    <property type="entry name" value="Ketoacyl_synth_C"/>
</dbReference>
<dbReference type="InterPro" id="IPR000873">
    <property type="entry name" value="AMP-dep_synth/lig_dom"/>
</dbReference>
<dbReference type="InterPro" id="IPR006162">
    <property type="entry name" value="Ppantetheine_attach_site"/>
</dbReference>
<evidence type="ECO:0000313" key="10">
    <source>
        <dbReference type="EMBL" id="KAF1921340.1"/>
    </source>
</evidence>
<dbReference type="InterPro" id="IPR020845">
    <property type="entry name" value="AMP-binding_CS"/>
</dbReference>
<keyword evidence="3" id="KW-0436">Ligase</keyword>
<dbReference type="PROSITE" id="PS00012">
    <property type="entry name" value="PHOSPHOPANTETHEINE"/>
    <property type="match status" value="1"/>
</dbReference>
<dbReference type="Pfam" id="PF02801">
    <property type="entry name" value="Ketoacyl-synt_C"/>
    <property type="match status" value="1"/>
</dbReference>
<dbReference type="Proteomes" id="UP000800096">
    <property type="component" value="Unassembled WGS sequence"/>
</dbReference>
<evidence type="ECO:0000256" key="7">
    <source>
        <dbReference type="SAM" id="MobiDB-lite"/>
    </source>
</evidence>
<dbReference type="SUPFAM" id="SSF52151">
    <property type="entry name" value="FabD/lysophospholipase-like"/>
    <property type="match status" value="1"/>
</dbReference>
<dbReference type="CDD" id="cd00833">
    <property type="entry name" value="PKS"/>
    <property type="match status" value="1"/>
</dbReference>
<dbReference type="InterPro" id="IPR010071">
    <property type="entry name" value="AA_adenyl_dom"/>
</dbReference>
<dbReference type="Pfam" id="PF13193">
    <property type="entry name" value="AMP-binding_C"/>
    <property type="match status" value="1"/>
</dbReference>
<keyword evidence="11" id="KW-1185">Reference proteome</keyword>
<dbReference type="InterPro" id="IPR020841">
    <property type="entry name" value="PKS_Beta-ketoAc_synthase_dom"/>
</dbReference>
<dbReference type="SUPFAM" id="SSF55048">
    <property type="entry name" value="Probable ACP-binding domain of malonyl-CoA ACP transacylase"/>
    <property type="match status" value="1"/>
</dbReference>
<comment type="similarity">
    <text evidence="6">Belongs to the NRP synthetase family.</text>
</comment>
<sequence length="2503" mass="273543">MSESTTPEYHQAAPELFNDTDDALTLGHCLHRLLQNVTEKYTNKTALICANEELSYGEVNGLANRFAHVLGEHGVKRGDRIGIALDRSIDLVVMLIAVLKSGATYIPIDATFPEERIHQMLCDAEPKIVIIGPGTRNALSFWKGVCLDSSTIPRGELDFQSEKSNPEVEVFPDDLAYIIYTSGSTGTPKGVEIKHGALCNSLLGAQKEPGCEEKDRLLAISTISFDIAMLEIFLPLISGATLVFAQTNEIKDPNRLMHHLEHYKITTMQATPVTWQMLLDSGWKGASYLSKIFSTGDALPRRLADRLIPCADSVWNLYGPTEATMYSSYWRVCFDSCMLIGKPFNNYRLYVLDENLEAVPMNSEGELYIGGAGLARGYLNKPEITRTRFLPNPFHEGLMYRTGDRARFEGPERLIVIGRIDGQVKIRGHRIEVGDIEAAITSHEEISECVVVSMGDRLVAYIVRAGTPLVPAGAKELRIDRILRTWLKTKLPAYMMPAFFIELKEFPMTPNRKINRRALADRTEAIQEAPIKPETSIEANIRLIWSEALGHDQISIDDNFFEIGGDSVRVIRVQRGLEKLFDRQISPAILFEHYTIRALIACLLGKSTEQSSASMIPMRRMGNDEDIAIVSMACRLPGGVTTPEEYWDLLERGVDAITDVPKTRWDADALYSPNANAAGMSCSRRGGFIDSVDAFDASFFGISPREAVDMDPTQRVGLETCWEGVERAGYTLERLRGSNTGVYMGVCTISAHTAFVPTLEELGGYAITGSAGSTMSGRVSYVLGLEGPSITVDTACSSSLVTTHLACNALRQGECDMAVAGGISLLLTPAMHVEFSRLGGLSPDGRCRAFASDNEGAGWAEGCTVVVLKRLSDAIRDNDRVHAVLRGTAVNHGGRSAPGLTVPSGQAQERLIRTALAASDLAPSQIDYIEAHGTGTTLGDPIEGTALVNVFSGRQQSDDGTLWLGTSKSNIGHTQAAAGLAGVLKVVLAMNHSKLPRTLHAKTPTSAVSWQSANMALVQETQPWTPRDGRPRRAGVSAFGIGGTNAHVILQEAPTVNAPSQEPGYMLASTDIELPFLLSASTDTALVQQAHRLGKHIQVIEKEDGDDLAGIAFSLATTRSHRQRRLILEANNKATLLQRLNSVSLEALPRTFENGAPRLAMLFTGQGSQILEMGKGLYNLYPVFHDALDEIFAHFTELETPLRNVMHGEPASNSASLLDRTDFAQPALFALEVALWRLWQSWGVQPDIILGHSVGELAAAHVAGVFDLADACRLVAARGKLMQAVTADGKMTSLEASAEEVTKAISALHVDGEVDIAGHNTHTQTVVSGDAEAVDKLGAYFVERGRKTKPLKVSHAFHSYHMDSMLSSFHSVAETVQFRPPKLSMVSSLTGKLAEAGQLETSGYWVQQARRAVRFVEGIQTLHQHGVSIFLEIGPQPVLVGMGAACLEMHESITWLPSLVAGRQEHQTMQRSISGLHVRHIPVDWSGFFNPLGSCRRVELPTYAFQRQQFPPLRDQNPRRQDITPPRSQDQSDCGEVSADNIQFDVQLQTVDIDDMAQGGSWALLRPERDIPWVKQLQETLSRSQIHINQIDMLEDSEIIGQVEGVLCLWESGVENAAEAAYEVTVQALQLLQTATQMSSPPNLVWITHGSSQLLHASLCGLARTARNEHSDLHLRLINIDNTEGFRKLSSVLMLQDELECVVRQGHVVVPRVHSTLRSNHEPDTQQPLVRPGGPVLITGGLGDLGVRVAKWLASEHGVCELILISRRGPETPGADRLVKELACLGTTATIVACDVANFASVESLMTMFTTERPLRGIIHTAGLLEDGILRTMTPQQCATVFAPKVQGAWNLHRLTQAMDLDIFVLFSSISGIVGMPGQANYAAANTFLDGLALLRQAQGLSASSVAYGPWGGDGMASRLSSVDLARFSRMGLDMLLPDRTLKMTESAIRSKRALTIVAALDSDRLRNYFGVLRQDGTPPLFCSLPSQRDQDSQSKQTSFAEQTLLEILDRVPPKKHLEIVLRMVRTTVANALGFSQPDDVDVNKPLQDIGIDSLTAVLMRNQLAKLTGLKLSARFAFQYPNLQTLSQFLVSSLQSNMSDSDELFSSSNSSNTCLSSSASATIPRINISAIEKGCLDSSFKFETARINVSPESALVTGGTGFVGAFIVQKLLDLGMNVYCLVRAHSSDHARERLIEAMTSHNLWKGDYKPLLHPIVGDMSQPLLGLGGTEFDSLAERVDIICHSGGLVDWVRPLEDYTGPNIVSTHELLRLASQGRDKALYLISTMSTLPKYMGYDLKEGDGEYGYATSKYTAERMVAAARWRGAKASIYRLPFVTASSATGRFRLDRGDFLHNFISGCLDMGAFPILDADMAAVLPVDYVAETIVSLMTRDLSRGFKDYDFSNQSPLTFRHFFELICNARTGQELLSFSTWRERALNFAAAHRASPLARITALLDDITDDKAATKFFTGPKVGESVLGGNDYPVPVVDQGVVDRYVACMSAA</sequence>
<dbReference type="Pfam" id="PF16197">
    <property type="entry name" value="KAsynt_C_assoc"/>
    <property type="match status" value="1"/>
</dbReference>
<dbReference type="PANTHER" id="PTHR43775:SF51">
    <property type="entry name" value="INACTIVE PHENOLPHTHIOCEROL SYNTHESIS POLYKETIDE SYNTHASE TYPE I PKS1-RELATED"/>
    <property type="match status" value="1"/>
</dbReference>
<dbReference type="EMBL" id="ML979132">
    <property type="protein sequence ID" value="KAF1921340.1"/>
    <property type="molecule type" value="Genomic_DNA"/>
</dbReference>
<dbReference type="PROSITE" id="PS00455">
    <property type="entry name" value="AMP_BINDING"/>
    <property type="match status" value="1"/>
</dbReference>
<dbReference type="Gene3D" id="3.30.300.30">
    <property type="match status" value="1"/>
</dbReference>
<feature type="region of interest" description="Disordered" evidence="7">
    <location>
        <begin position="1509"/>
        <end position="1535"/>
    </location>
</feature>
<dbReference type="FunFam" id="3.40.50.980:FF:000001">
    <property type="entry name" value="Non-ribosomal peptide synthetase"/>
    <property type="match status" value="1"/>
</dbReference>
<dbReference type="InterPro" id="IPR036291">
    <property type="entry name" value="NAD(P)-bd_dom_sf"/>
</dbReference>
<dbReference type="Gene3D" id="3.40.50.980">
    <property type="match status" value="2"/>
</dbReference>
<dbReference type="InterPro" id="IPR013968">
    <property type="entry name" value="PKS_KR"/>
</dbReference>
<dbReference type="Gene3D" id="1.10.1200.10">
    <property type="entry name" value="ACP-like"/>
    <property type="match status" value="2"/>
</dbReference>
<dbReference type="SUPFAM" id="SSF51735">
    <property type="entry name" value="NAD(P)-binding Rossmann-fold domains"/>
    <property type="match status" value="3"/>
</dbReference>
<keyword evidence="1" id="KW-0596">Phosphopantetheine</keyword>
<dbReference type="InterPro" id="IPR009081">
    <property type="entry name" value="PP-bd_ACP"/>
</dbReference>
<dbReference type="InterPro" id="IPR014030">
    <property type="entry name" value="Ketoacyl_synth_N"/>
</dbReference>
<dbReference type="InterPro" id="IPR050091">
    <property type="entry name" value="PKS_NRPS_Biosynth_Enz"/>
</dbReference>
<dbReference type="InterPro" id="IPR014043">
    <property type="entry name" value="Acyl_transferase_dom"/>
</dbReference>
<dbReference type="Pfam" id="PF08659">
    <property type="entry name" value="KR"/>
    <property type="match status" value="1"/>
</dbReference>
<dbReference type="Gene3D" id="3.40.50.720">
    <property type="entry name" value="NAD(P)-binding Rossmann-like Domain"/>
    <property type="match status" value="2"/>
</dbReference>
<dbReference type="InterPro" id="IPR001227">
    <property type="entry name" value="Ac_transferase_dom_sf"/>
</dbReference>